<dbReference type="Proteomes" id="UP001497700">
    <property type="component" value="Unassembled WGS sequence"/>
</dbReference>
<sequence>MLTQCRPPSNQYIQALLGRIDSLEKSLSSLSSSTHPEIPDIGSTKHASDGGPSSEGDSQVGTTLGPSPGRFYRVVSDDLRDHLLGLFWCWQNSWHYLVSEQAFLRDLHAGTSGQFCSPLLLLAIFAVASRYSDRPEVRLDIDDPDTAGKSFAAQAKVMLNYELESPTTMTVQAAALLSIHEMALDKESSGWIYCGLATRMALNLGLHLDRLTAVDNGVIIGDDEAEYVSPEERRWPGSNCLYRMFSVGWGRPATIPYHRITAQKPSILDELEHRPWRSTSQEMSGLGTSRSYCVSNSEYICELFRITSEILDQGFVKLFESKQDIYVHVTQSHLRLVSFYRNLPPFLKISPSCSQPSVPHIYLLHLQYHTAMILLHRPFFQMIRQGVSDTGGKAGTEAMHVEACRSSAEWVSNILRIYKATYTMRHIPIIAVHCATTAATIHLADTTSSDAEVQKKAIQRLQTCVLSLREMRTAWASSTRCILSIQRLASEWNASVEGSRSIAE</sequence>
<dbReference type="EMBL" id="MU393429">
    <property type="protein sequence ID" value="KAI4869540.1"/>
    <property type="molecule type" value="Genomic_DNA"/>
</dbReference>
<gene>
    <name evidence="1" type="ORF">F4820DRAFT_471779</name>
</gene>
<evidence type="ECO:0000313" key="2">
    <source>
        <dbReference type="Proteomes" id="UP001497700"/>
    </source>
</evidence>
<protein>
    <submittedName>
        <fullName evidence="1">Fungal-specific transcription factor domain-containing protein</fullName>
    </submittedName>
</protein>
<accession>A0ACB9ZFD4</accession>
<proteinExistence type="predicted"/>
<keyword evidence="2" id="KW-1185">Reference proteome</keyword>
<comment type="caution">
    <text evidence="1">The sequence shown here is derived from an EMBL/GenBank/DDBJ whole genome shotgun (WGS) entry which is preliminary data.</text>
</comment>
<reference evidence="1 2" key="1">
    <citation type="journal article" date="2022" name="New Phytol.">
        <title>Ecological generalism drives hyperdiversity of secondary metabolite gene clusters in xylarialean endophytes.</title>
        <authorList>
            <person name="Franco M.E.E."/>
            <person name="Wisecaver J.H."/>
            <person name="Arnold A.E."/>
            <person name="Ju Y.M."/>
            <person name="Slot J.C."/>
            <person name="Ahrendt S."/>
            <person name="Moore L.P."/>
            <person name="Eastman K.E."/>
            <person name="Scott K."/>
            <person name="Konkel Z."/>
            <person name="Mondo S.J."/>
            <person name="Kuo A."/>
            <person name="Hayes R.D."/>
            <person name="Haridas S."/>
            <person name="Andreopoulos B."/>
            <person name="Riley R."/>
            <person name="LaButti K."/>
            <person name="Pangilinan J."/>
            <person name="Lipzen A."/>
            <person name="Amirebrahimi M."/>
            <person name="Yan J."/>
            <person name="Adam C."/>
            <person name="Keymanesh K."/>
            <person name="Ng V."/>
            <person name="Louie K."/>
            <person name="Northen T."/>
            <person name="Drula E."/>
            <person name="Henrissat B."/>
            <person name="Hsieh H.M."/>
            <person name="Youens-Clark K."/>
            <person name="Lutzoni F."/>
            <person name="Miadlikowska J."/>
            <person name="Eastwood D.C."/>
            <person name="Hamelin R.C."/>
            <person name="Grigoriev I.V."/>
            <person name="U'Ren J.M."/>
        </authorList>
    </citation>
    <scope>NUCLEOTIDE SEQUENCE [LARGE SCALE GENOMIC DNA]</scope>
    <source>
        <strain evidence="1 2">CBS 119005</strain>
    </source>
</reference>
<organism evidence="1 2">
    <name type="scientific">Hypoxylon rubiginosum</name>
    <dbReference type="NCBI Taxonomy" id="110542"/>
    <lineage>
        <taxon>Eukaryota</taxon>
        <taxon>Fungi</taxon>
        <taxon>Dikarya</taxon>
        <taxon>Ascomycota</taxon>
        <taxon>Pezizomycotina</taxon>
        <taxon>Sordariomycetes</taxon>
        <taxon>Xylariomycetidae</taxon>
        <taxon>Xylariales</taxon>
        <taxon>Hypoxylaceae</taxon>
        <taxon>Hypoxylon</taxon>
    </lineage>
</organism>
<name>A0ACB9ZFD4_9PEZI</name>
<evidence type="ECO:0000313" key="1">
    <source>
        <dbReference type="EMBL" id="KAI4869540.1"/>
    </source>
</evidence>